<evidence type="ECO:0000313" key="11">
    <source>
        <dbReference type="EMBL" id="KAG5279070.1"/>
    </source>
</evidence>
<dbReference type="InterPro" id="IPR001763">
    <property type="entry name" value="Rhodanese-like_dom"/>
</dbReference>
<evidence type="ECO:0000256" key="3">
    <source>
        <dbReference type="ARBA" id="ARBA00022618"/>
    </source>
</evidence>
<evidence type="ECO:0000313" key="12">
    <source>
        <dbReference type="Proteomes" id="UP000823561"/>
    </source>
</evidence>
<dbReference type="EMBL" id="JADWDJ010000007">
    <property type="protein sequence ID" value="KAG5279070.1"/>
    <property type="molecule type" value="Genomic_DNA"/>
</dbReference>
<dbReference type="GO" id="GO:0110032">
    <property type="term" value="P:positive regulation of G2/MI transition of meiotic cell cycle"/>
    <property type="evidence" value="ECO:0007669"/>
    <property type="project" value="TreeGrafter"/>
</dbReference>
<comment type="caution">
    <text evidence="11">The sequence shown here is derived from an EMBL/GenBank/DDBJ whole genome shotgun (WGS) entry which is preliminary data.</text>
</comment>
<reference evidence="11" key="1">
    <citation type="submission" date="2020-10" db="EMBL/GenBank/DDBJ databases">
        <title>Chromosome-scale genome assembly of the Allis shad, Alosa alosa.</title>
        <authorList>
            <person name="Margot Z."/>
            <person name="Christophe K."/>
            <person name="Cabau C."/>
            <person name="Louis A."/>
            <person name="Berthelot C."/>
            <person name="Parey E."/>
            <person name="Roest Crollius H."/>
            <person name="Montfort J."/>
            <person name="Robinson-Rechavi M."/>
            <person name="Bucao C."/>
            <person name="Bouchez O."/>
            <person name="Gislard M."/>
            <person name="Lluch J."/>
            <person name="Milhes M."/>
            <person name="Lampietro C."/>
            <person name="Lopez Roques C."/>
            <person name="Donnadieu C."/>
            <person name="Braasch I."/>
            <person name="Desvignes T."/>
            <person name="Postlethwait J."/>
            <person name="Bobe J."/>
            <person name="Guiguen Y."/>
        </authorList>
    </citation>
    <scope>NUCLEOTIDE SEQUENCE</scope>
    <source>
        <strain evidence="11">M-15738</strain>
        <tissue evidence="11">Blood</tissue>
    </source>
</reference>
<evidence type="ECO:0000256" key="5">
    <source>
        <dbReference type="ARBA" id="ARBA00022801"/>
    </source>
</evidence>
<dbReference type="AlphaFoldDB" id="A0AAV6GW12"/>
<evidence type="ECO:0000256" key="9">
    <source>
        <dbReference type="SAM" id="MobiDB-lite"/>
    </source>
</evidence>
<comment type="similarity">
    <text evidence="1">Belongs to the MPI phosphatase family.</text>
</comment>
<keyword evidence="3" id="KW-0132">Cell division</keyword>
<sequence>MKTENISQMDVTPLYKTWNDEMSPQSLSPARYSSSPVSDLTLLFYSLHCQDTNIPWRHLQQTPDSHSPPGAPYKRLLQLETPTVRNSTKDIESRERFSPEYSAPKLKRVRVKLSSRFPKTVNQEVSTLAKEQHETSPAEVTLSQEEEGTAEPANDMALLSLGRVRSKHHPNRSQILESLIGNHLIGDFSKMHVLPIEEVDQDLHCVSANTVASLLNGEFESTVEDFLIIDCRYPYEYLGGHIKGAVNLHTEAQVQKAFHHGLTLGQFCCPAEEQNSSSPETGPGPLSPLQSKSPRKLLIFHCELSSERGPRLCKYLRKLDRNLHSCVYPHLYHPEVYLLRGGYKQFFSCFPDFCEPKGYVPMRHRDFREQLKGFRQKKKTARRRQNI</sequence>
<accession>A0AAV6GW12</accession>
<name>A0AAV6GW12_9TELE</name>
<dbReference type="GO" id="GO:0005634">
    <property type="term" value="C:nucleus"/>
    <property type="evidence" value="ECO:0007669"/>
    <property type="project" value="TreeGrafter"/>
</dbReference>
<dbReference type="PRINTS" id="PR00716">
    <property type="entry name" value="MPIPHPHTASE"/>
</dbReference>
<feature type="domain" description="Rhodanese" evidence="10">
    <location>
        <begin position="222"/>
        <end position="355"/>
    </location>
</feature>
<evidence type="ECO:0000256" key="8">
    <source>
        <dbReference type="ARBA" id="ARBA00051722"/>
    </source>
</evidence>
<feature type="region of interest" description="Disordered" evidence="9">
    <location>
        <begin position="125"/>
        <end position="152"/>
    </location>
</feature>
<dbReference type="InterPro" id="IPR000751">
    <property type="entry name" value="MPI_Phosphatase"/>
</dbReference>
<organism evidence="11 12">
    <name type="scientific">Alosa alosa</name>
    <name type="common">allis shad</name>
    <dbReference type="NCBI Taxonomy" id="278164"/>
    <lineage>
        <taxon>Eukaryota</taxon>
        <taxon>Metazoa</taxon>
        <taxon>Chordata</taxon>
        <taxon>Craniata</taxon>
        <taxon>Vertebrata</taxon>
        <taxon>Euteleostomi</taxon>
        <taxon>Actinopterygii</taxon>
        <taxon>Neopterygii</taxon>
        <taxon>Teleostei</taxon>
        <taxon>Clupei</taxon>
        <taxon>Clupeiformes</taxon>
        <taxon>Clupeoidei</taxon>
        <taxon>Clupeidae</taxon>
        <taxon>Alosa</taxon>
    </lineage>
</organism>
<keyword evidence="7" id="KW-0131">Cell cycle</keyword>
<dbReference type="EC" id="3.1.3.48" evidence="2"/>
<dbReference type="GO" id="GO:0000086">
    <property type="term" value="P:G2/M transition of mitotic cell cycle"/>
    <property type="evidence" value="ECO:0007669"/>
    <property type="project" value="TreeGrafter"/>
</dbReference>
<dbReference type="InterPro" id="IPR036873">
    <property type="entry name" value="Rhodanese-like_dom_sf"/>
</dbReference>
<dbReference type="GO" id="GO:0010971">
    <property type="term" value="P:positive regulation of G2/M transition of mitotic cell cycle"/>
    <property type="evidence" value="ECO:0007669"/>
    <property type="project" value="TreeGrafter"/>
</dbReference>
<dbReference type="GO" id="GO:0004725">
    <property type="term" value="F:protein tyrosine phosphatase activity"/>
    <property type="evidence" value="ECO:0007669"/>
    <property type="project" value="UniProtKB-EC"/>
</dbReference>
<keyword evidence="6" id="KW-0904">Protein phosphatase</keyword>
<dbReference type="Proteomes" id="UP000823561">
    <property type="component" value="Chromosome 7"/>
</dbReference>
<dbReference type="Gene3D" id="3.40.250.10">
    <property type="entry name" value="Rhodanese-like domain"/>
    <property type="match status" value="1"/>
</dbReference>
<dbReference type="SUPFAM" id="SSF52821">
    <property type="entry name" value="Rhodanese/Cell cycle control phosphatase"/>
    <property type="match status" value="1"/>
</dbReference>
<comment type="catalytic activity">
    <reaction evidence="8">
        <text>O-phospho-L-tyrosyl-[protein] + H2O = L-tyrosyl-[protein] + phosphate</text>
        <dbReference type="Rhea" id="RHEA:10684"/>
        <dbReference type="Rhea" id="RHEA-COMP:10136"/>
        <dbReference type="Rhea" id="RHEA-COMP:20101"/>
        <dbReference type="ChEBI" id="CHEBI:15377"/>
        <dbReference type="ChEBI" id="CHEBI:43474"/>
        <dbReference type="ChEBI" id="CHEBI:46858"/>
        <dbReference type="ChEBI" id="CHEBI:61978"/>
        <dbReference type="EC" id="3.1.3.48"/>
    </reaction>
</comment>
<dbReference type="PANTHER" id="PTHR10828">
    <property type="entry name" value="M-PHASE INDUCER PHOSPHATASE DUAL SPECIFICITY PHOSPHATASE CDC25"/>
    <property type="match status" value="1"/>
</dbReference>
<dbReference type="FunFam" id="3.40.250.10:FF:000021">
    <property type="entry name" value="M-phase inducer phosphatase cdc-25.2"/>
    <property type="match status" value="1"/>
</dbReference>
<evidence type="ECO:0000256" key="6">
    <source>
        <dbReference type="ARBA" id="ARBA00022912"/>
    </source>
</evidence>
<dbReference type="PANTHER" id="PTHR10828:SF17">
    <property type="entry name" value="PROTEIN-TYROSINE-PHOSPHATASE"/>
    <property type="match status" value="1"/>
</dbReference>
<dbReference type="GO" id="GO:0005737">
    <property type="term" value="C:cytoplasm"/>
    <property type="evidence" value="ECO:0007669"/>
    <property type="project" value="TreeGrafter"/>
</dbReference>
<dbReference type="GO" id="GO:0051301">
    <property type="term" value="P:cell division"/>
    <property type="evidence" value="ECO:0007669"/>
    <property type="project" value="UniProtKB-KW"/>
</dbReference>
<evidence type="ECO:0000256" key="2">
    <source>
        <dbReference type="ARBA" id="ARBA00013064"/>
    </source>
</evidence>
<keyword evidence="4" id="KW-0498">Mitosis</keyword>
<evidence type="ECO:0000256" key="1">
    <source>
        <dbReference type="ARBA" id="ARBA00011065"/>
    </source>
</evidence>
<dbReference type="SMART" id="SM00450">
    <property type="entry name" value="RHOD"/>
    <property type="match status" value="1"/>
</dbReference>
<evidence type="ECO:0000259" key="10">
    <source>
        <dbReference type="PROSITE" id="PS50206"/>
    </source>
</evidence>
<dbReference type="Pfam" id="PF00581">
    <property type="entry name" value="Rhodanese"/>
    <property type="match status" value="1"/>
</dbReference>
<keyword evidence="5" id="KW-0378">Hydrolase</keyword>
<gene>
    <name evidence="11" type="ORF">AALO_G00105760</name>
</gene>
<evidence type="ECO:0000256" key="7">
    <source>
        <dbReference type="ARBA" id="ARBA00023306"/>
    </source>
</evidence>
<keyword evidence="12" id="KW-1185">Reference proteome</keyword>
<evidence type="ECO:0000256" key="4">
    <source>
        <dbReference type="ARBA" id="ARBA00022776"/>
    </source>
</evidence>
<proteinExistence type="inferred from homology"/>
<protein>
    <recommendedName>
        <fullName evidence="2">protein-tyrosine-phosphatase</fullName>
        <ecNumber evidence="2">3.1.3.48</ecNumber>
    </recommendedName>
</protein>
<dbReference type="PROSITE" id="PS50206">
    <property type="entry name" value="RHODANESE_3"/>
    <property type="match status" value="1"/>
</dbReference>